<proteinExistence type="predicted"/>
<accession>A0A7W9AIM3</accession>
<evidence type="ECO:0000313" key="5">
    <source>
        <dbReference type="EMBL" id="MBB5686340.1"/>
    </source>
</evidence>
<dbReference type="InterPro" id="IPR050204">
    <property type="entry name" value="AraC_XylS_family_regulators"/>
</dbReference>
<organism evidence="5 6">
    <name type="scientific">Sphingobium boeckii</name>
    <dbReference type="NCBI Taxonomy" id="1082345"/>
    <lineage>
        <taxon>Bacteria</taxon>
        <taxon>Pseudomonadati</taxon>
        <taxon>Pseudomonadota</taxon>
        <taxon>Alphaproteobacteria</taxon>
        <taxon>Sphingomonadales</taxon>
        <taxon>Sphingomonadaceae</taxon>
        <taxon>Sphingobium</taxon>
    </lineage>
</organism>
<dbReference type="GO" id="GO:0003700">
    <property type="term" value="F:DNA-binding transcription factor activity"/>
    <property type="evidence" value="ECO:0007669"/>
    <property type="project" value="InterPro"/>
</dbReference>
<dbReference type="RefSeq" id="WP_184018697.1">
    <property type="nucleotide sequence ID" value="NZ_JACIJC010000004.1"/>
</dbReference>
<sequence>MIGKQLSKVPDYQLFVSDDVEDMRDRISAVMQPHDLRPLGLSRSVSCSMSYLQLANIGVGTISFGRMAVHLDRIDGYHLLILCQSGQAEIRIGQETLVIGGSKGVCIGPGEAFSAEFSHDCVQLIFRIDDLALRRASGRSDATLRNVFDLGSAELRSWVKCADMVLDDRAMMALMQSDRNLSASYEQVFLTALFSGLGVIGEPKCGTFAPAAVKRAEAYIEENIRNEIALGDIASAVGVPVRTLLDSFQRFRGISPMRYLRDRRLDEARDRLRCDPNLRVTQVALESGFTHLGRFSQAYRLRFGERPSLRSGTIARRNS</sequence>
<evidence type="ECO:0000256" key="3">
    <source>
        <dbReference type="ARBA" id="ARBA00023163"/>
    </source>
</evidence>
<keyword evidence="6" id="KW-1185">Reference proteome</keyword>
<dbReference type="PROSITE" id="PS01124">
    <property type="entry name" value="HTH_ARAC_FAMILY_2"/>
    <property type="match status" value="1"/>
</dbReference>
<dbReference type="Gene3D" id="1.10.10.60">
    <property type="entry name" value="Homeodomain-like"/>
    <property type="match status" value="1"/>
</dbReference>
<evidence type="ECO:0000313" key="6">
    <source>
        <dbReference type="Proteomes" id="UP000549617"/>
    </source>
</evidence>
<dbReference type="InterPro" id="IPR018060">
    <property type="entry name" value="HTH_AraC"/>
</dbReference>
<dbReference type="GO" id="GO:0043565">
    <property type="term" value="F:sequence-specific DNA binding"/>
    <property type="evidence" value="ECO:0007669"/>
    <property type="project" value="InterPro"/>
</dbReference>
<keyword evidence="3" id="KW-0804">Transcription</keyword>
<name>A0A7W9AIM3_9SPHN</name>
<keyword evidence="2 5" id="KW-0238">DNA-binding</keyword>
<evidence type="ECO:0000256" key="2">
    <source>
        <dbReference type="ARBA" id="ARBA00023125"/>
    </source>
</evidence>
<dbReference type="InterPro" id="IPR035418">
    <property type="entry name" value="AraC-bd_2"/>
</dbReference>
<evidence type="ECO:0000259" key="4">
    <source>
        <dbReference type="PROSITE" id="PS01124"/>
    </source>
</evidence>
<dbReference type="SMART" id="SM00342">
    <property type="entry name" value="HTH_ARAC"/>
    <property type="match status" value="1"/>
</dbReference>
<dbReference type="Pfam" id="PF12833">
    <property type="entry name" value="HTH_18"/>
    <property type="match status" value="1"/>
</dbReference>
<dbReference type="PANTHER" id="PTHR46796">
    <property type="entry name" value="HTH-TYPE TRANSCRIPTIONAL ACTIVATOR RHAS-RELATED"/>
    <property type="match status" value="1"/>
</dbReference>
<dbReference type="AlphaFoldDB" id="A0A7W9AIM3"/>
<dbReference type="InterPro" id="IPR009057">
    <property type="entry name" value="Homeodomain-like_sf"/>
</dbReference>
<dbReference type="EMBL" id="JACIJC010000004">
    <property type="protein sequence ID" value="MBB5686340.1"/>
    <property type="molecule type" value="Genomic_DNA"/>
</dbReference>
<gene>
    <name evidence="5" type="ORF">FHS49_002364</name>
</gene>
<comment type="caution">
    <text evidence="5">The sequence shown here is derived from an EMBL/GenBank/DDBJ whole genome shotgun (WGS) entry which is preliminary data.</text>
</comment>
<protein>
    <submittedName>
        <fullName evidence="5">AraC-like DNA-binding protein</fullName>
    </submittedName>
</protein>
<reference evidence="5 6" key="1">
    <citation type="submission" date="2020-08" db="EMBL/GenBank/DDBJ databases">
        <title>Genomic Encyclopedia of Type Strains, Phase IV (KMG-IV): sequencing the most valuable type-strain genomes for metagenomic binning, comparative biology and taxonomic classification.</title>
        <authorList>
            <person name="Goeker M."/>
        </authorList>
    </citation>
    <scope>NUCLEOTIDE SEQUENCE [LARGE SCALE GENOMIC DNA]</scope>
    <source>
        <strain evidence="5 6">DSM 25079</strain>
    </source>
</reference>
<evidence type="ECO:0000256" key="1">
    <source>
        <dbReference type="ARBA" id="ARBA00023015"/>
    </source>
</evidence>
<dbReference type="SUPFAM" id="SSF46689">
    <property type="entry name" value="Homeodomain-like"/>
    <property type="match status" value="2"/>
</dbReference>
<feature type="domain" description="HTH araC/xylS-type" evidence="4">
    <location>
        <begin position="214"/>
        <end position="313"/>
    </location>
</feature>
<keyword evidence="1" id="KW-0805">Transcription regulation</keyword>
<dbReference type="Pfam" id="PF14525">
    <property type="entry name" value="AraC_binding_2"/>
    <property type="match status" value="1"/>
</dbReference>
<dbReference type="Proteomes" id="UP000549617">
    <property type="component" value="Unassembled WGS sequence"/>
</dbReference>